<evidence type="ECO:0000256" key="5">
    <source>
        <dbReference type="PROSITE-ProRule" id="PRU01240"/>
    </source>
</evidence>
<dbReference type="PROSITE" id="PS51892">
    <property type="entry name" value="SUBTILASE"/>
    <property type="match status" value="1"/>
</dbReference>
<evidence type="ECO:0000256" key="6">
    <source>
        <dbReference type="RuleBase" id="RU003355"/>
    </source>
</evidence>
<protein>
    <submittedName>
        <fullName evidence="8">S8 family serine peptidase</fullName>
    </submittedName>
</protein>
<evidence type="ECO:0000259" key="7">
    <source>
        <dbReference type="Pfam" id="PF00082"/>
    </source>
</evidence>
<dbReference type="InterPro" id="IPR023827">
    <property type="entry name" value="Peptidase_S8_Asp-AS"/>
</dbReference>
<evidence type="ECO:0000313" key="8">
    <source>
        <dbReference type="EMBL" id="MFC4715040.1"/>
    </source>
</evidence>
<evidence type="ECO:0000313" key="9">
    <source>
        <dbReference type="Proteomes" id="UP001595884"/>
    </source>
</evidence>
<dbReference type="EMBL" id="JBHSHE010000011">
    <property type="protein sequence ID" value="MFC4715040.1"/>
    <property type="molecule type" value="Genomic_DNA"/>
</dbReference>
<gene>
    <name evidence="8" type="ORF">ACFO7V_02635</name>
</gene>
<comment type="similarity">
    <text evidence="1 5 6">Belongs to the peptidase S8 family.</text>
</comment>
<feature type="active site" description="Charge relay system" evidence="5">
    <location>
        <position position="174"/>
    </location>
</feature>
<organism evidence="8 9">
    <name type="scientific">Glutamicibacter bergerei</name>
    <dbReference type="NCBI Taxonomy" id="256702"/>
    <lineage>
        <taxon>Bacteria</taxon>
        <taxon>Bacillati</taxon>
        <taxon>Actinomycetota</taxon>
        <taxon>Actinomycetes</taxon>
        <taxon>Micrococcales</taxon>
        <taxon>Micrococcaceae</taxon>
        <taxon>Glutamicibacter</taxon>
    </lineage>
</organism>
<evidence type="ECO:0000256" key="2">
    <source>
        <dbReference type="ARBA" id="ARBA00022670"/>
    </source>
</evidence>
<dbReference type="InterPro" id="IPR050131">
    <property type="entry name" value="Peptidase_S8_subtilisin-like"/>
</dbReference>
<dbReference type="RefSeq" id="WP_346059439.1">
    <property type="nucleotide sequence ID" value="NZ_BAAAVQ010000046.1"/>
</dbReference>
<dbReference type="InterPro" id="IPR036852">
    <property type="entry name" value="Peptidase_S8/S53_dom_sf"/>
</dbReference>
<dbReference type="Gene3D" id="3.40.50.200">
    <property type="entry name" value="Peptidase S8/S53 domain"/>
    <property type="match status" value="1"/>
</dbReference>
<dbReference type="PANTHER" id="PTHR43806:SF11">
    <property type="entry name" value="CEREVISIN-RELATED"/>
    <property type="match status" value="1"/>
</dbReference>
<keyword evidence="4 5" id="KW-0720">Serine protease</keyword>
<comment type="caution">
    <text evidence="8">The sequence shown here is derived from an EMBL/GenBank/DDBJ whole genome shotgun (WGS) entry which is preliminary data.</text>
</comment>
<keyword evidence="2 5" id="KW-0645">Protease</keyword>
<dbReference type="PRINTS" id="PR00723">
    <property type="entry name" value="SUBTILISIN"/>
</dbReference>
<dbReference type="PROSITE" id="PS00138">
    <property type="entry name" value="SUBTILASE_SER"/>
    <property type="match status" value="1"/>
</dbReference>
<feature type="domain" description="Peptidase S8/S53" evidence="7">
    <location>
        <begin position="165"/>
        <end position="393"/>
    </location>
</feature>
<sequence length="433" mass="45392">MAGTVLSTHSFGNGFCGSSSELEDDPISKESTMFTPEVPFLRSGAIAIPGRYVLVFDSPEHLDSPPMGIRTLTEDVPQILESQGYGVTEYFPRLGIAVVSSENDQLDEFQARCASERMPARVVPEMIYYALTDQPVAPLPTTYEDTDKFTWGLQAVRAADSKYTGAGIKVAVLDTGFDLAHPDFVERTVVSKSFVDGEDAQDGHGHGTHCIGTSCGPRTVADGRGYGVASGAEIYAGKVLGSNGSGSDATILAGIDWALENECQVISMSLGADVQQVHPPYVTAGRRALELGSLIIAAAGNNAQRSQGNPGFVGAPANSPYIMAVGALDNTLNIADFSARTLPGRGGQVDTSGPGVNIYSSWPGAERYNTISGTSMATPHVAGIAALLAEATGFRARELWAELVQEGRRLELFSVDVGSGLTQAPPPATDAGA</sequence>
<keyword evidence="9" id="KW-1185">Reference proteome</keyword>
<name>A0ABV9MJJ7_9MICC</name>
<evidence type="ECO:0000256" key="3">
    <source>
        <dbReference type="ARBA" id="ARBA00022801"/>
    </source>
</evidence>
<dbReference type="InterPro" id="IPR023828">
    <property type="entry name" value="Peptidase_S8_Ser-AS"/>
</dbReference>
<feature type="active site" description="Charge relay system" evidence="5">
    <location>
        <position position="375"/>
    </location>
</feature>
<dbReference type="SUPFAM" id="SSF52743">
    <property type="entry name" value="Subtilisin-like"/>
    <property type="match status" value="1"/>
</dbReference>
<dbReference type="PANTHER" id="PTHR43806">
    <property type="entry name" value="PEPTIDASE S8"/>
    <property type="match status" value="1"/>
</dbReference>
<dbReference type="PROSITE" id="PS00136">
    <property type="entry name" value="SUBTILASE_ASP"/>
    <property type="match status" value="1"/>
</dbReference>
<evidence type="ECO:0000256" key="1">
    <source>
        <dbReference type="ARBA" id="ARBA00011073"/>
    </source>
</evidence>
<accession>A0ABV9MJJ7</accession>
<proteinExistence type="inferred from homology"/>
<feature type="active site" description="Charge relay system" evidence="5">
    <location>
        <position position="206"/>
    </location>
</feature>
<dbReference type="InterPro" id="IPR015500">
    <property type="entry name" value="Peptidase_S8_subtilisin-rel"/>
</dbReference>
<dbReference type="InterPro" id="IPR000209">
    <property type="entry name" value="Peptidase_S8/S53_dom"/>
</dbReference>
<dbReference type="Proteomes" id="UP001595884">
    <property type="component" value="Unassembled WGS sequence"/>
</dbReference>
<evidence type="ECO:0000256" key="4">
    <source>
        <dbReference type="ARBA" id="ARBA00022825"/>
    </source>
</evidence>
<reference evidence="9" key="1">
    <citation type="journal article" date="2019" name="Int. J. Syst. Evol. Microbiol.">
        <title>The Global Catalogue of Microorganisms (GCM) 10K type strain sequencing project: providing services to taxonomists for standard genome sequencing and annotation.</title>
        <authorList>
            <consortium name="The Broad Institute Genomics Platform"/>
            <consortium name="The Broad Institute Genome Sequencing Center for Infectious Disease"/>
            <person name="Wu L."/>
            <person name="Ma J."/>
        </authorList>
    </citation>
    <scope>NUCLEOTIDE SEQUENCE [LARGE SCALE GENOMIC DNA]</scope>
    <source>
        <strain evidence="9">CGMCC 1.12849</strain>
    </source>
</reference>
<dbReference type="Pfam" id="PF00082">
    <property type="entry name" value="Peptidase_S8"/>
    <property type="match status" value="1"/>
</dbReference>
<keyword evidence="3 5" id="KW-0378">Hydrolase</keyword>